<dbReference type="PROSITE" id="PS51457">
    <property type="entry name" value="BEN"/>
    <property type="match status" value="1"/>
</dbReference>
<dbReference type="EMBL" id="CP111018">
    <property type="protein sequence ID" value="WAR11059.1"/>
    <property type="molecule type" value="Genomic_DNA"/>
</dbReference>
<dbReference type="Proteomes" id="UP001164746">
    <property type="component" value="Chromosome 7"/>
</dbReference>
<dbReference type="PANTHER" id="PTHR46599">
    <property type="entry name" value="PIGGYBAC TRANSPOSABLE ELEMENT-DERIVED PROTEIN 4"/>
    <property type="match status" value="1"/>
</dbReference>
<reference evidence="3" key="1">
    <citation type="submission" date="2022-11" db="EMBL/GenBank/DDBJ databases">
        <title>Centuries of genome instability and evolution in soft-shell clam transmissible cancer (bioRxiv).</title>
        <authorList>
            <person name="Hart S.F.M."/>
            <person name="Yonemitsu M.A."/>
            <person name="Giersch R.M."/>
            <person name="Beal B.F."/>
            <person name="Arriagada G."/>
            <person name="Davis B.W."/>
            <person name="Ostrander E.A."/>
            <person name="Goff S.P."/>
            <person name="Metzger M.J."/>
        </authorList>
    </citation>
    <scope>NUCLEOTIDE SEQUENCE</scope>
    <source>
        <strain evidence="3">MELC-2E11</strain>
        <tissue evidence="3">Siphon/mantle</tissue>
    </source>
</reference>
<feature type="domain" description="BEN" evidence="2">
    <location>
        <begin position="398"/>
        <end position="530"/>
    </location>
</feature>
<accession>A0ABY7ERN0</accession>
<dbReference type="Gene3D" id="1.10.10.2590">
    <property type="entry name" value="BEN domain"/>
    <property type="match status" value="1"/>
</dbReference>
<dbReference type="Pfam" id="PF13842">
    <property type="entry name" value="zf-Tnp_2"/>
    <property type="match status" value="1"/>
</dbReference>
<name>A0ABY7ERN0_MYAAR</name>
<dbReference type="Pfam" id="PF10523">
    <property type="entry name" value="BEN"/>
    <property type="match status" value="1"/>
</dbReference>
<dbReference type="InterPro" id="IPR032718">
    <property type="entry name" value="PGBD4_Znf_C"/>
</dbReference>
<feature type="region of interest" description="Disordered" evidence="1">
    <location>
        <begin position="691"/>
        <end position="710"/>
    </location>
</feature>
<feature type="compositionally biased region" description="Basic and acidic residues" evidence="1">
    <location>
        <begin position="632"/>
        <end position="645"/>
    </location>
</feature>
<evidence type="ECO:0000313" key="4">
    <source>
        <dbReference type="Proteomes" id="UP001164746"/>
    </source>
</evidence>
<evidence type="ECO:0000259" key="2">
    <source>
        <dbReference type="PROSITE" id="PS51457"/>
    </source>
</evidence>
<dbReference type="InterPro" id="IPR029526">
    <property type="entry name" value="PGBD"/>
</dbReference>
<proteinExistence type="predicted"/>
<keyword evidence="4" id="KW-1185">Reference proteome</keyword>
<evidence type="ECO:0000256" key="1">
    <source>
        <dbReference type="SAM" id="MobiDB-lite"/>
    </source>
</evidence>
<feature type="region of interest" description="Disordered" evidence="1">
    <location>
        <begin position="632"/>
        <end position="651"/>
    </location>
</feature>
<protein>
    <submittedName>
        <fullName evidence="3">PGBD4-like protein</fullName>
    </submittedName>
</protein>
<organism evidence="3 4">
    <name type="scientific">Mya arenaria</name>
    <name type="common">Soft-shell clam</name>
    <dbReference type="NCBI Taxonomy" id="6604"/>
    <lineage>
        <taxon>Eukaryota</taxon>
        <taxon>Metazoa</taxon>
        <taxon>Spiralia</taxon>
        <taxon>Lophotrochozoa</taxon>
        <taxon>Mollusca</taxon>
        <taxon>Bivalvia</taxon>
        <taxon>Autobranchia</taxon>
        <taxon>Heteroconchia</taxon>
        <taxon>Euheterodonta</taxon>
        <taxon>Imparidentia</taxon>
        <taxon>Neoheterodontei</taxon>
        <taxon>Myida</taxon>
        <taxon>Myoidea</taxon>
        <taxon>Myidae</taxon>
        <taxon>Mya</taxon>
    </lineage>
</organism>
<gene>
    <name evidence="3" type="ORF">MAR_036135</name>
</gene>
<dbReference type="PANTHER" id="PTHR46599:SF3">
    <property type="entry name" value="PIGGYBAC TRANSPOSABLE ELEMENT-DERIVED PROTEIN 4"/>
    <property type="match status" value="1"/>
</dbReference>
<evidence type="ECO:0000313" key="3">
    <source>
        <dbReference type="EMBL" id="WAR11059.1"/>
    </source>
</evidence>
<dbReference type="Pfam" id="PF13843">
    <property type="entry name" value="DDE_Tnp_1_7"/>
    <property type="match status" value="1"/>
</dbReference>
<dbReference type="InterPro" id="IPR018379">
    <property type="entry name" value="BEN_domain"/>
</dbReference>
<sequence>MKTDKRLKNETTIHCAKSKMAAPIESDDEAKLRAILTDSSSDSDFEGFKLNDLFNARTTISINQAETDLEPAIDVQNGWLREDSPPLNSPFVGITGLNIELPENSTVLDFFNLLLLMKYRRSINVLSQFSRQRKWEPVNIDEMKVFIALVLAMGLTEKPDIVDYWSKDETLFTPFFGKNMTKDRFLLILGRKPEPIDRLAPEGHYPMYIPAKPGAKRAHPQRDCVACNVGVKERNGHKRRQTIYMCGKCERALCIPDCFRLYHTHKHYKRFLNPQSVQDSSSSDSLPVTPRKVAFLKNLATRLEIEQSISHTPEQPFKRHCRKSLQTIECSSPTATATATTMSTASPSQLDTECANIASPSQLSYESSSQLPSECPSLNKWEKTVTAKGIKKVLLSKGYNVLIPQTQLSNAILVGTCPRRLTIQLLECFFRREQLAVSNATGKRQAHNSLTPTKPLNQLVLQAILEFVLTKFKKDSGEPALSVSNFNSIVNSNLLFWFGKTPELRESWESCIKPVQQTVAERFQRLKLKNIPFRTIDPVESTEIDLLQRHLRELFPDLDLTKLQKAHTKKVDSYQTWLEKHCRQRQYNFQIRKCDNLECCPPSTLSRDMLNWLPEPVLDGTKNHYQAYDEIKDHDTTEEDRREAETSPVTMQPPMARCAYDYKASIEAETTPVTMQPPMARIAYDSKASIDDLQPLDRPPTYENKEMESGLWTGPQLIRTRKWNQASGQAPNL</sequence>